<reference evidence="1" key="1">
    <citation type="submission" date="2024-03" db="EMBL/GenBank/DDBJ databases">
        <title>Diverse circular DNA viruses in blood, oral, and fecal samples of captive lemurs.</title>
        <authorList>
            <person name="Paietta E.N."/>
            <person name="Kraberger S."/>
            <person name="Lund M.C."/>
            <person name="Custer J.M."/>
            <person name="Vargas K.M."/>
            <person name="Ehmke E.E."/>
            <person name="Yoder A.D."/>
            <person name="Varsani A."/>
        </authorList>
    </citation>
    <scope>NUCLEOTIDE SEQUENCE</scope>
    <source>
        <strain evidence="1">Duke_28FS_2</strain>
    </source>
</reference>
<name>A0AAU8B690_9CAUD</name>
<proteinExistence type="predicted"/>
<sequence length="38" mass="4661">MEGFKWSHYYSKDQRLRRLLASALILWTFWPPVDMFGN</sequence>
<organism evidence="1">
    <name type="scientific">Dulem virus 33</name>
    <dbReference type="NCBI Taxonomy" id="3145751"/>
    <lineage>
        <taxon>Viruses</taxon>
        <taxon>Duplodnaviria</taxon>
        <taxon>Heunggongvirae</taxon>
        <taxon>Uroviricota</taxon>
        <taxon>Caudoviricetes</taxon>
    </lineage>
</organism>
<evidence type="ECO:0000313" key="1">
    <source>
        <dbReference type="EMBL" id="XCD07576.1"/>
    </source>
</evidence>
<dbReference type="EMBL" id="PP511792">
    <property type="protein sequence ID" value="XCD07576.1"/>
    <property type="molecule type" value="Genomic_DNA"/>
</dbReference>
<protein>
    <submittedName>
        <fullName evidence="1">Uncharacterized protein</fullName>
    </submittedName>
</protein>
<accession>A0AAU8B690</accession>